<keyword evidence="1" id="KW-0812">Transmembrane</keyword>
<comment type="caution">
    <text evidence="2">The sequence shown here is derived from an EMBL/GenBank/DDBJ whole genome shotgun (WGS) entry which is preliminary data.</text>
</comment>
<name>A0A099FDY3_9RHOB</name>
<evidence type="ECO:0000313" key="2">
    <source>
        <dbReference type="EMBL" id="KGJ08734.1"/>
    </source>
</evidence>
<dbReference type="RefSeq" id="WP_036717065.1">
    <property type="nucleotide sequence ID" value="NZ_JRKS01000007.1"/>
</dbReference>
<keyword evidence="1" id="KW-1133">Transmembrane helix</keyword>
<gene>
    <name evidence="2" type="ORF">IC63_03850</name>
</gene>
<protein>
    <submittedName>
        <fullName evidence="2">Aspartyl protease</fullName>
    </submittedName>
</protein>
<dbReference type="NCBIfam" id="TIGR02281">
    <property type="entry name" value="clan_AA_DTGA"/>
    <property type="match status" value="1"/>
</dbReference>
<dbReference type="Proteomes" id="UP000029917">
    <property type="component" value="Unassembled WGS sequence"/>
</dbReference>
<sequence>MSNEFARLAYLLLLAIAVGGFLVVEFRRDAGRASRGVLAWVLIFIGLVAGFGLWEDVRRDVLPRQEVLGEGRIEVPIGTDGHFHLTAEINEVPVRFVVDTGASSLALRRRDAERAGIDLDTLAYAGQAQTANGVVPTAAVRLDSVQIGDIRDDDVAAVVINGDIGTSLMGMDYLRRFARVGFEGDTLVLER</sequence>
<dbReference type="EMBL" id="JRKS01000007">
    <property type="protein sequence ID" value="KGJ08734.1"/>
    <property type="molecule type" value="Genomic_DNA"/>
</dbReference>
<dbReference type="AlphaFoldDB" id="A0A099FDY3"/>
<dbReference type="InterPro" id="IPR001969">
    <property type="entry name" value="Aspartic_peptidase_AS"/>
</dbReference>
<keyword evidence="3" id="KW-1185">Reference proteome</keyword>
<feature type="transmembrane region" description="Helical" evidence="1">
    <location>
        <begin position="6"/>
        <end position="24"/>
    </location>
</feature>
<dbReference type="PROSITE" id="PS00141">
    <property type="entry name" value="ASP_PROTEASE"/>
    <property type="match status" value="1"/>
</dbReference>
<keyword evidence="2" id="KW-0645">Protease</keyword>
<reference evidence="2 3" key="2">
    <citation type="submission" date="2014-10" db="EMBL/GenBank/DDBJ databases">
        <title>Paracoccus sanguinis sp. nov., isolated from clinical specimens of New York State patients.</title>
        <authorList>
            <person name="Mingle L.A."/>
            <person name="Cole J.A."/>
            <person name="Lapierre P."/>
            <person name="Musser K.A."/>
        </authorList>
    </citation>
    <scope>NUCLEOTIDE SEQUENCE [LARGE SCALE GENOMIC DNA]</scope>
    <source>
        <strain evidence="2 3">HAMBI 3106</strain>
    </source>
</reference>
<dbReference type="Pfam" id="PF13975">
    <property type="entry name" value="gag-asp_proteas"/>
    <property type="match status" value="1"/>
</dbReference>
<dbReference type="CDD" id="cd05483">
    <property type="entry name" value="retropepsin_like_bacteria"/>
    <property type="match status" value="1"/>
</dbReference>
<keyword evidence="2" id="KW-0378">Hydrolase</keyword>
<dbReference type="Gene3D" id="2.40.70.10">
    <property type="entry name" value="Acid Proteases"/>
    <property type="match status" value="1"/>
</dbReference>
<reference evidence="2 3" key="1">
    <citation type="submission" date="2014-09" db="EMBL/GenBank/DDBJ databases">
        <authorList>
            <person name="McGinnis J.M."/>
            <person name="Wolfgang W.J."/>
        </authorList>
    </citation>
    <scope>NUCLEOTIDE SEQUENCE [LARGE SCALE GENOMIC DNA]</scope>
    <source>
        <strain evidence="2 3">HAMBI 3106</strain>
    </source>
</reference>
<organism evidence="2 3">
    <name type="scientific">Paracoccus sphaerophysae</name>
    <dbReference type="NCBI Taxonomy" id="690417"/>
    <lineage>
        <taxon>Bacteria</taxon>
        <taxon>Pseudomonadati</taxon>
        <taxon>Pseudomonadota</taxon>
        <taxon>Alphaproteobacteria</taxon>
        <taxon>Rhodobacterales</taxon>
        <taxon>Paracoccaceae</taxon>
        <taxon>Paracoccus</taxon>
    </lineage>
</organism>
<accession>A0A099FDY3</accession>
<evidence type="ECO:0000313" key="3">
    <source>
        <dbReference type="Proteomes" id="UP000029917"/>
    </source>
</evidence>
<dbReference type="InterPro" id="IPR021109">
    <property type="entry name" value="Peptidase_aspartic_dom_sf"/>
</dbReference>
<dbReference type="GO" id="GO:0004190">
    <property type="term" value="F:aspartic-type endopeptidase activity"/>
    <property type="evidence" value="ECO:0007669"/>
    <property type="project" value="InterPro"/>
</dbReference>
<dbReference type="SUPFAM" id="SSF50630">
    <property type="entry name" value="Acid proteases"/>
    <property type="match status" value="1"/>
</dbReference>
<dbReference type="InterPro" id="IPR034122">
    <property type="entry name" value="Retropepsin-like_bacterial"/>
</dbReference>
<keyword evidence="1" id="KW-0472">Membrane</keyword>
<dbReference type="OrthoDB" id="7595324at2"/>
<proteinExistence type="predicted"/>
<dbReference type="STRING" id="690417.IC63_03850"/>
<feature type="transmembrane region" description="Helical" evidence="1">
    <location>
        <begin position="36"/>
        <end position="54"/>
    </location>
</feature>
<dbReference type="InterPro" id="IPR011969">
    <property type="entry name" value="Clan_AA_Asp_peptidase_C"/>
</dbReference>
<dbReference type="GO" id="GO:0006508">
    <property type="term" value="P:proteolysis"/>
    <property type="evidence" value="ECO:0007669"/>
    <property type="project" value="UniProtKB-KW"/>
</dbReference>
<evidence type="ECO:0000256" key="1">
    <source>
        <dbReference type="SAM" id="Phobius"/>
    </source>
</evidence>